<evidence type="ECO:0000313" key="2">
    <source>
        <dbReference type="EMBL" id="KAJ1099860.1"/>
    </source>
</evidence>
<evidence type="ECO:0000256" key="1">
    <source>
        <dbReference type="SAM" id="MobiDB-lite"/>
    </source>
</evidence>
<dbReference type="Proteomes" id="UP001066276">
    <property type="component" value="Chromosome 10"/>
</dbReference>
<accession>A0AAV7MI22</accession>
<proteinExistence type="predicted"/>
<comment type="caution">
    <text evidence="2">The sequence shown here is derived from an EMBL/GenBank/DDBJ whole genome shotgun (WGS) entry which is preliminary data.</text>
</comment>
<keyword evidence="3" id="KW-1185">Reference proteome</keyword>
<gene>
    <name evidence="2" type="ORF">NDU88_004955</name>
</gene>
<organism evidence="2 3">
    <name type="scientific">Pleurodeles waltl</name>
    <name type="common">Iberian ribbed newt</name>
    <dbReference type="NCBI Taxonomy" id="8319"/>
    <lineage>
        <taxon>Eukaryota</taxon>
        <taxon>Metazoa</taxon>
        <taxon>Chordata</taxon>
        <taxon>Craniata</taxon>
        <taxon>Vertebrata</taxon>
        <taxon>Euteleostomi</taxon>
        <taxon>Amphibia</taxon>
        <taxon>Batrachia</taxon>
        <taxon>Caudata</taxon>
        <taxon>Salamandroidea</taxon>
        <taxon>Salamandridae</taxon>
        <taxon>Pleurodelinae</taxon>
        <taxon>Pleurodeles</taxon>
    </lineage>
</organism>
<protein>
    <submittedName>
        <fullName evidence="2">Uncharacterized protein</fullName>
    </submittedName>
</protein>
<reference evidence="2" key="1">
    <citation type="journal article" date="2022" name="bioRxiv">
        <title>Sequencing and chromosome-scale assembly of the giantPleurodeles waltlgenome.</title>
        <authorList>
            <person name="Brown T."/>
            <person name="Elewa A."/>
            <person name="Iarovenko S."/>
            <person name="Subramanian E."/>
            <person name="Araus A.J."/>
            <person name="Petzold A."/>
            <person name="Susuki M."/>
            <person name="Suzuki K.-i.T."/>
            <person name="Hayashi T."/>
            <person name="Toyoda A."/>
            <person name="Oliveira C."/>
            <person name="Osipova E."/>
            <person name="Leigh N.D."/>
            <person name="Simon A."/>
            <person name="Yun M.H."/>
        </authorList>
    </citation>
    <scope>NUCLEOTIDE SEQUENCE</scope>
    <source>
        <strain evidence="2">20211129_DDA</strain>
        <tissue evidence="2">Liver</tissue>
    </source>
</reference>
<dbReference type="AlphaFoldDB" id="A0AAV7MI22"/>
<dbReference type="EMBL" id="JANPWB010000014">
    <property type="protein sequence ID" value="KAJ1099860.1"/>
    <property type="molecule type" value="Genomic_DNA"/>
</dbReference>
<feature type="region of interest" description="Disordered" evidence="1">
    <location>
        <begin position="187"/>
        <end position="237"/>
    </location>
</feature>
<sequence>MGRIWYKYFYDVNTSARSTTALLHTSSTMTIKDIKDIQTLLSIEHNEGSMPSLAEILTDLNIDPNTRTVSGLRTTSKFTPLIPRDYAIDSFCNRVTSDLYRMEEQYVLGHKSIHAHNISSAEKRALVALGSCKDIVIKEADKGLLCSFNLGTGSFLSFLVPPGSWFCRARKERGVLFNFHAIRASHTPHTPTNVARKRQGSRSFERNRNTDLGRAPRSHLLAGPSGACRHGPDPSRGRQKAVKRLQRSVLQAHGIRGIRGFHG</sequence>
<name>A0AAV7MI22_PLEWA</name>
<evidence type="ECO:0000313" key="3">
    <source>
        <dbReference type="Proteomes" id="UP001066276"/>
    </source>
</evidence>